<keyword evidence="2" id="KW-0812">Transmembrane</keyword>
<feature type="compositionally biased region" description="Polar residues" evidence="1">
    <location>
        <begin position="173"/>
        <end position="188"/>
    </location>
</feature>
<proteinExistence type="predicted"/>
<accession>A0AAW0GFM9</accession>
<keyword evidence="4" id="KW-1185">Reference proteome</keyword>
<gene>
    <name evidence="3" type="ORF">QCA50_004831</name>
</gene>
<dbReference type="Proteomes" id="UP001385951">
    <property type="component" value="Unassembled WGS sequence"/>
</dbReference>
<name>A0AAW0GFM9_9APHY</name>
<dbReference type="AlphaFoldDB" id="A0AAW0GFM9"/>
<evidence type="ECO:0000256" key="1">
    <source>
        <dbReference type="SAM" id="MobiDB-lite"/>
    </source>
</evidence>
<feature type="region of interest" description="Disordered" evidence="1">
    <location>
        <begin position="173"/>
        <end position="218"/>
    </location>
</feature>
<keyword evidence="2" id="KW-1133">Transmembrane helix</keyword>
<dbReference type="EMBL" id="JASBNA010000005">
    <property type="protein sequence ID" value="KAK7691432.1"/>
    <property type="molecule type" value="Genomic_DNA"/>
</dbReference>
<evidence type="ECO:0000313" key="4">
    <source>
        <dbReference type="Proteomes" id="UP001385951"/>
    </source>
</evidence>
<evidence type="ECO:0000313" key="3">
    <source>
        <dbReference type="EMBL" id="KAK7691432.1"/>
    </source>
</evidence>
<reference evidence="3 4" key="1">
    <citation type="submission" date="2022-09" db="EMBL/GenBank/DDBJ databases">
        <authorList>
            <person name="Palmer J.M."/>
        </authorList>
    </citation>
    <scope>NUCLEOTIDE SEQUENCE [LARGE SCALE GENOMIC DNA]</scope>
    <source>
        <strain evidence="3 4">DSM 7382</strain>
    </source>
</reference>
<protein>
    <submittedName>
        <fullName evidence="3">Uncharacterized protein</fullName>
    </submittedName>
</protein>
<feature type="transmembrane region" description="Helical" evidence="2">
    <location>
        <begin position="6"/>
        <end position="28"/>
    </location>
</feature>
<comment type="caution">
    <text evidence="3">The sequence shown here is derived from an EMBL/GenBank/DDBJ whole genome shotgun (WGS) entry which is preliminary data.</text>
</comment>
<organism evidence="3 4">
    <name type="scientific">Cerrena zonata</name>
    <dbReference type="NCBI Taxonomy" id="2478898"/>
    <lineage>
        <taxon>Eukaryota</taxon>
        <taxon>Fungi</taxon>
        <taxon>Dikarya</taxon>
        <taxon>Basidiomycota</taxon>
        <taxon>Agaricomycotina</taxon>
        <taxon>Agaricomycetes</taxon>
        <taxon>Polyporales</taxon>
        <taxon>Cerrenaceae</taxon>
        <taxon>Cerrena</taxon>
    </lineage>
</organism>
<keyword evidence="2" id="KW-0472">Membrane</keyword>
<evidence type="ECO:0000256" key="2">
    <source>
        <dbReference type="SAM" id="Phobius"/>
    </source>
</evidence>
<sequence>MYSALDITGLVLGILGLSGTVLLVRYLLPKHRIASLERGYASAYSLYQCSIAEGLLLPSEQKLILRRTRTQLNDVKNNVTCLGGTWGKILSTLKIIYRILSTIDSTIHSICIQIASSSQKGKERLKEHGIPYEPCLFPLATTVNSLSMESFKMGDHCDPVTIHQLFPSQQELSHISSNTSDDVASVPNSEHIRSISPLPRNAAPRHRDSVSSTATTVVEESSSCDVRLDIAADTTPEHYGTESAVRGELDPSRLLRLLPASSQKEADPSDAVNSYCTDLQGRLNLLQSVLSPPQTSESPTTQNSNYSADLEKCKEDLLAVMGRLSKVSDIWVRRETGPVLPI</sequence>